<dbReference type="AlphaFoldDB" id="A0A8H6I6A4"/>
<dbReference type="InterPro" id="IPR022648">
    <property type="entry name" value="Pr_cel_nuc_antig_N"/>
</dbReference>
<dbReference type="Gene3D" id="3.10.150.10">
    <property type="entry name" value="DNA Polymerase III, subunit A, domain 2"/>
    <property type="match status" value="1"/>
</dbReference>
<dbReference type="EMBL" id="JACGCI010000014">
    <property type="protein sequence ID" value="KAF6759700.1"/>
    <property type="molecule type" value="Genomic_DNA"/>
</dbReference>
<dbReference type="PRINTS" id="PR00339">
    <property type="entry name" value="PCNACYCLIN"/>
</dbReference>
<dbReference type="GO" id="GO:0006272">
    <property type="term" value="P:leading strand elongation"/>
    <property type="evidence" value="ECO:0007669"/>
    <property type="project" value="TreeGrafter"/>
</dbReference>
<name>A0A8H6I6A4_9AGAR</name>
<evidence type="ECO:0000313" key="4">
    <source>
        <dbReference type="Proteomes" id="UP000521943"/>
    </source>
</evidence>
<dbReference type="GO" id="GO:0006298">
    <property type="term" value="P:mismatch repair"/>
    <property type="evidence" value="ECO:0007669"/>
    <property type="project" value="TreeGrafter"/>
</dbReference>
<organism evidence="3 4">
    <name type="scientific">Ephemerocybe angulata</name>
    <dbReference type="NCBI Taxonomy" id="980116"/>
    <lineage>
        <taxon>Eukaryota</taxon>
        <taxon>Fungi</taxon>
        <taxon>Dikarya</taxon>
        <taxon>Basidiomycota</taxon>
        <taxon>Agaricomycotina</taxon>
        <taxon>Agaricomycetes</taxon>
        <taxon>Agaricomycetidae</taxon>
        <taxon>Agaricales</taxon>
        <taxon>Agaricineae</taxon>
        <taxon>Psathyrellaceae</taxon>
        <taxon>Ephemerocybe</taxon>
    </lineage>
</organism>
<dbReference type="GO" id="GO:0019985">
    <property type="term" value="P:translesion synthesis"/>
    <property type="evidence" value="ECO:0007669"/>
    <property type="project" value="TreeGrafter"/>
</dbReference>
<dbReference type="InterPro" id="IPR022659">
    <property type="entry name" value="Pr_cel_nuc_antig_CS"/>
</dbReference>
<dbReference type="SUPFAM" id="SSF55979">
    <property type="entry name" value="DNA clamp"/>
    <property type="match status" value="1"/>
</dbReference>
<proteinExistence type="predicted"/>
<evidence type="ECO:0000313" key="3">
    <source>
        <dbReference type="EMBL" id="KAF6759700.1"/>
    </source>
</evidence>
<keyword evidence="4" id="KW-1185">Reference proteome</keyword>
<gene>
    <name evidence="3" type="ORF">DFP72DRAFT_843844</name>
</gene>
<dbReference type="Pfam" id="PF00705">
    <property type="entry name" value="PCNA_N"/>
    <property type="match status" value="1"/>
</dbReference>
<dbReference type="GO" id="GO:0006275">
    <property type="term" value="P:regulation of DNA replication"/>
    <property type="evidence" value="ECO:0007669"/>
    <property type="project" value="InterPro"/>
</dbReference>
<dbReference type="CDD" id="cd00577">
    <property type="entry name" value="PCNA"/>
    <property type="match status" value="1"/>
</dbReference>
<reference evidence="3 4" key="1">
    <citation type="submission" date="2020-07" db="EMBL/GenBank/DDBJ databases">
        <title>Comparative genomics of pyrophilous fungi reveals a link between fire events and developmental genes.</title>
        <authorList>
            <consortium name="DOE Joint Genome Institute"/>
            <person name="Steindorff A.S."/>
            <person name="Carver A."/>
            <person name="Calhoun S."/>
            <person name="Stillman K."/>
            <person name="Liu H."/>
            <person name="Lipzen A."/>
            <person name="Pangilinan J."/>
            <person name="Labutti K."/>
            <person name="Bruns T.D."/>
            <person name="Grigoriev I.V."/>
        </authorList>
    </citation>
    <scope>NUCLEOTIDE SEQUENCE [LARGE SCALE GENOMIC DNA]</scope>
    <source>
        <strain evidence="3 4">CBS 144469</strain>
    </source>
</reference>
<accession>A0A8H6I6A4</accession>
<dbReference type="PANTHER" id="PTHR11352">
    <property type="entry name" value="PROLIFERATING CELL NUCLEAR ANTIGEN"/>
    <property type="match status" value="1"/>
</dbReference>
<evidence type="ECO:0000259" key="2">
    <source>
        <dbReference type="Pfam" id="PF00705"/>
    </source>
</evidence>
<dbReference type="Proteomes" id="UP000521943">
    <property type="component" value="Unassembled WGS sequence"/>
</dbReference>
<dbReference type="PANTHER" id="PTHR11352:SF0">
    <property type="entry name" value="PROLIFERATING CELL NUCLEAR ANTIGEN"/>
    <property type="match status" value="1"/>
</dbReference>
<sequence length="123" mass="13857">MAFLRSFIFYHSHRPKLQEADLLKKLLDAINELVTDANFERNEEGINLQAMDNSLVVLVSVLIQAAVFKRYRCDRPMPLGVNLGSLAKVLKCAKVDDIYALKAVDEADLLNAKKRVPSLCTPR</sequence>
<dbReference type="GO" id="GO:0003677">
    <property type="term" value="F:DNA binding"/>
    <property type="evidence" value="ECO:0007669"/>
    <property type="project" value="UniProtKB-KW"/>
</dbReference>
<comment type="caution">
    <text evidence="3">The sequence shown here is derived from an EMBL/GenBank/DDBJ whole genome shotgun (WGS) entry which is preliminary data.</text>
</comment>
<dbReference type="GO" id="GO:0030337">
    <property type="term" value="F:DNA polymerase processivity factor activity"/>
    <property type="evidence" value="ECO:0007669"/>
    <property type="project" value="InterPro"/>
</dbReference>
<feature type="domain" description="Proliferating cell nuclear antigen PCNA N-terminal" evidence="2">
    <location>
        <begin position="16"/>
        <end position="111"/>
    </location>
</feature>
<dbReference type="InterPro" id="IPR000730">
    <property type="entry name" value="Pr_cel_nuc_antig"/>
</dbReference>
<dbReference type="PROSITE" id="PS00293">
    <property type="entry name" value="PCNA_2"/>
    <property type="match status" value="1"/>
</dbReference>
<dbReference type="GO" id="GO:0043626">
    <property type="term" value="C:PCNA complex"/>
    <property type="evidence" value="ECO:0007669"/>
    <property type="project" value="TreeGrafter"/>
</dbReference>
<evidence type="ECO:0000256" key="1">
    <source>
        <dbReference type="ARBA" id="ARBA00023125"/>
    </source>
</evidence>
<dbReference type="OrthoDB" id="534348at2759"/>
<protein>
    <submittedName>
        <fullName evidence="3">Proliferating cell nuclear antigen, N-terminal domain-containing protein</fullName>
    </submittedName>
</protein>
<dbReference type="NCBIfam" id="TIGR00590">
    <property type="entry name" value="pcna"/>
    <property type="match status" value="1"/>
</dbReference>
<keyword evidence="1" id="KW-0238">DNA-binding</keyword>
<dbReference type="InterPro" id="IPR046938">
    <property type="entry name" value="DNA_clamp_sf"/>
</dbReference>